<dbReference type="AlphaFoldDB" id="A0A0D2HRH0"/>
<dbReference type="Proteomes" id="UP000032233">
    <property type="component" value="Unassembled WGS sequence"/>
</dbReference>
<evidence type="ECO:0000313" key="1">
    <source>
        <dbReference type="EMBL" id="KIX13168.1"/>
    </source>
</evidence>
<proteinExistence type="predicted"/>
<comment type="caution">
    <text evidence="1">The sequence shown here is derived from an EMBL/GenBank/DDBJ whole genome shotgun (WGS) entry which is preliminary data.</text>
</comment>
<sequence>MCTAIKVIIFTNESPGPDRYFFKPCFFSGPRLEPKTWQVYLKQVLRGKEPVLQTLCLRHLTP</sequence>
<protein>
    <submittedName>
        <fullName evidence="1">Uncharacterized protein</fullName>
    </submittedName>
</protein>
<evidence type="ECO:0000313" key="2">
    <source>
        <dbReference type="Proteomes" id="UP000032233"/>
    </source>
</evidence>
<accession>A0A0D2HRH0</accession>
<gene>
    <name evidence="1" type="ORF">X474_15670</name>
</gene>
<organism evidence="1 2">
    <name type="scientific">Dethiosulfatarculus sandiegensis</name>
    <dbReference type="NCBI Taxonomy" id="1429043"/>
    <lineage>
        <taxon>Bacteria</taxon>
        <taxon>Pseudomonadati</taxon>
        <taxon>Thermodesulfobacteriota</taxon>
        <taxon>Desulfarculia</taxon>
        <taxon>Desulfarculales</taxon>
        <taxon>Desulfarculaceae</taxon>
        <taxon>Dethiosulfatarculus</taxon>
    </lineage>
</organism>
<keyword evidence="2" id="KW-1185">Reference proteome</keyword>
<dbReference type="EMBL" id="AZAC01000018">
    <property type="protein sequence ID" value="KIX13168.1"/>
    <property type="molecule type" value="Genomic_DNA"/>
</dbReference>
<dbReference type="InParanoid" id="A0A0D2HRH0"/>
<reference evidence="1 2" key="1">
    <citation type="submission" date="2013-11" db="EMBL/GenBank/DDBJ databases">
        <title>Metagenomic analysis of a methanogenic consortium involved in long chain n-alkane degradation.</title>
        <authorList>
            <person name="Davidova I.A."/>
            <person name="Callaghan A.V."/>
            <person name="Wawrik B."/>
            <person name="Pruitt S."/>
            <person name="Marks C."/>
            <person name="Duncan K.E."/>
            <person name="Suflita J.M."/>
        </authorList>
    </citation>
    <scope>NUCLEOTIDE SEQUENCE [LARGE SCALE GENOMIC DNA]</scope>
    <source>
        <strain evidence="1 2">SPR</strain>
    </source>
</reference>
<name>A0A0D2HRH0_9BACT</name>